<name>A0A9P6ASC3_9AGAM</name>
<protein>
    <recommendedName>
        <fullName evidence="6">Fungal lipase-type domain-containing protein</fullName>
    </recommendedName>
</protein>
<evidence type="ECO:0000256" key="5">
    <source>
        <dbReference type="SAM" id="Phobius"/>
    </source>
</evidence>
<sequence length="567" mass="63937">MSAPSLVKQPVNTPVPRESSFERERDIHKKLEGIRTDEIFGERGAHDPGFLKALLLLVPFFKTTYLYIQLVIHESGRYFSWLSATWAITITEIFSGHPFVDPVSYLFFVIGGTLVLPVVLILCLVARFPPLTRLYYAWSRLFGGGLGIVNSGNANFFKALTKKQVEAAKMELHRGFGESKPDRECPPNENARVFDYDIAKLLLQIAAVVYEHESTDIRNAAFGTAGHKSLEFLEATGDGFIRTFAKQFNIEYHPISELENKSSAFGGLFWDPDETWIIVALKGTGPIEFGEWLSDLDSTMTDCSEYIPNFKMVHRGFKERVFPNKGRLPSQQQHQRPYNTISLGIQAVANHLHARHPDRKVNVWFTGHSLRCATASLIYARMLMKPEEIGDHAVLRDAYLFAAPIVCDSDSVKAFNDKMFADTPERTMWRITSNDDFVATGLPEFGDYQHLFDPKALQKVESQANNFFYAHLGAEIILYDRPSPSTVAGNHLTNGHPVQLHSYHFTPEEISKAYDKQKSKLGETVREKIGVVLQLIPVLGRFIAHSTVTFRTNLTVLRSVNASGLYT</sequence>
<accession>A0A9P6ASC3</accession>
<evidence type="ECO:0000256" key="2">
    <source>
        <dbReference type="ARBA" id="ARBA00043996"/>
    </source>
</evidence>
<feature type="transmembrane region" description="Helical" evidence="5">
    <location>
        <begin position="80"/>
        <end position="99"/>
    </location>
</feature>
<comment type="caution">
    <text evidence="7">The sequence shown here is derived from an EMBL/GenBank/DDBJ whole genome shotgun (WGS) entry which is preliminary data.</text>
</comment>
<dbReference type="CDD" id="cd00519">
    <property type="entry name" value="Lipase_3"/>
    <property type="match status" value="1"/>
</dbReference>
<dbReference type="InterPro" id="IPR029058">
    <property type="entry name" value="AB_hydrolase_fold"/>
</dbReference>
<comment type="similarity">
    <text evidence="2">Belongs to the AB hydrolase superfamily. Lipase family. Class 3 subfamily.</text>
</comment>
<keyword evidence="8" id="KW-1185">Reference proteome</keyword>
<keyword evidence="5" id="KW-1133">Transmembrane helix</keyword>
<dbReference type="EMBL" id="MU129005">
    <property type="protein sequence ID" value="KAF9511085.1"/>
    <property type="molecule type" value="Genomic_DNA"/>
</dbReference>
<evidence type="ECO:0000313" key="8">
    <source>
        <dbReference type="Proteomes" id="UP000886523"/>
    </source>
</evidence>
<feature type="transmembrane region" description="Helical" evidence="5">
    <location>
        <begin position="105"/>
        <end position="126"/>
    </location>
</feature>
<organism evidence="7 8">
    <name type="scientific">Hydnum rufescens UP504</name>
    <dbReference type="NCBI Taxonomy" id="1448309"/>
    <lineage>
        <taxon>Eukaryota</taxon>
        <taxon>Fungi</taxon>
        <taxon>Dikarya</taxon>
        <taxon>Basidiomycota</taxon>
        <taxon>Agaricomycotina</taxon>
        <taxon>Agaricomycetes</taxon>
        <taxon>Cantharellales</taxon>
        <taxon>Hydnaceae</taxon>
        <taxon>Hydnum</taxon>
    </lineage>
</organism>
<evidence type="ECO:0000256" key="4">
    <source>
        <dbReference type="ARBA" id="ARBA00048461"/>
    </source>
</evidence>
<dbReference type="Gene3D" id="3.40.50.1820">
    <property type="entry name" value="alpha/beta hydrolase"/>
    <property type="match status" value="1"/>
</dbReference>
<keyword evidence="5" id="KW-0472">Membrane</keyword>
<proteinExistence type="inferred from homology"/>
<evidence type="ECO:0000313" key="7">
    <source>
        <dbReference type="EMBL" id="KAF9511085.1"/>
    </source>
</evidence>
<dbReference type="PANTHER" id="PTHR45856">
    <property type="entry name" value="ALPHA/BETA-HYDROLASES SUPERFAMILY PROTEIN"/>
    <property type="match status" value="1"/>
</dbReference>
<dbReference type="AlphaFoldDB" id="A0A9P6ASC3"/>
<keyword evidence="5" id="KW-0812">Transmembrane</keyword>
<dbReference type="SUPFAM" id="SSF53474">
    <property type="entry name" value="alpha/beta-Hydrolases"/>
    <property type="match status" value="1"/>
</dbReference>
<feature type="non-terminal residue" evidence="7">
    <location>
        <position position="567"/>
    </location>
</feature>
<dbReference type="InterPro" id="IPR002921">
    <property type="entry name" value="Fungal_lipase-type"/>
</dbReference>
<feature type="domain" description="Fungal lipase-type" evidence="6">
    <location>
        <begin position="279"/>
        <end position="440"/>
    </location>
</feature>
<dbReference type="OrthoDB" id="426718at2759"/>
<dbReference type="PANTHER" id="PTHR45856:SF24">
    <property type="entry name" value="FUNGAL LIPASE-LIKE DOMAIN-CONTAINING PROTEIN"/>
    <property type="match status" value="1"/>
</dbReference>
<evidence type="ECO:0000256" key="3">
    <source>
        <dbReference type="ARBA" id="ARBA00047591"/>
    </source>
</evidence>
<reference evidence="7" key="1">
    <citation type="journal article" date="2020" name="Nat. Commun.">
        <title>Large-scale genome sequencing of mycorrhizal fungi provides insights into the early evolution of symbiotic traits.</title>
        <authorList>
            <person name="Miyauchi S."/>
            <person name="Kiss E."/>
            <person name="Kuo A."/>
            <person name="Drula E."/>
            <person name="Kohler A."/>
            <person name="Sanchez-Garcia M."/>
            <person name="Morin E."/>
            <person name="Andreopoulos B."/>
            <person name="Barry K.W."/>
            <person name="Bonito G."/>
            <person name="Buee M."/>
            <person name="Carver A."/>
            <person name="Chen C."/>
            <person name="Cichocki N."/>
            <person name="Clum A."/>
            <person name="Culley D."/>
            <person name="Crous P.W."/>
            <person name="Fauchery L."/>
            <person name="Girlanda M."/>
            <person name="Hayes R.D."/>
            <person name="Keri Z."/>
            <person name="LaButti K."/>
            <person name="Lipzen A."/>
            <person name="Lombard V."/>
            <person name="Magnuson J."/>
            <person name="Maillard F."/>
            <person name="Murat C."/>
            <person name="Nolan M."/>
            <person name="Ohm R.A."/>
            <person name="Pangilinan J."/>
            <person name="Pereira M.F."/>
            <person name="Perotto S."/>
            <person name="Peter M."/>
            <person name="Pfister S."/>
            <person name="Riley R."/>
            <person name="Sitrit Y."/>
            <person name="Stielow J.B."/>
            <person name="Szollosi G."/>
            <person name="Zifcakova L."/>
            <person name="Stursova M."/>
            <person name="Spatafora J.W."/>
            <person name="Tedersoo L."/>
            <person name="Vaario L.M."/>
            <person name="Yamada A."/>
            <person name="Yan M."/>
            <person name="Wang P."/>
            <person name="Xu J."/>
            <person name="Bruns T."/>
            <person name="Baldrian P."/>
            <person name="Vilgalys R."/>
            <person name="Dunand C."/>
            <person name="Henrissat B."/>
            <person name="Grigoriev I.V."/>
            <person name="Hibbett D."/>
            <person name="Nagy L.G."/>
            <person name="Martin F.M."/>
        </authorList>
    </citation>
    <scope>NUCLEOTIDE SEQUENCE</scope>
    <source>
        <strain evidence="7">UP504</strain>
    </source>
</reference>
<comment type="catalytic activity">
    <reaction evidence="3">
        <text>a diacylglycerol + H2O = a monoacylglycerol + a fatty acid + H(+)</text>
        <dbReference type="Rhea" id="RHEA:32731"/>
        <dbReference type="ChEBI" id="CHEBI:15377"/>
        <dbReference type="ChEBI" id="CHEBI:15378"/>
        <dbReference type="ChEBI" id="CHEBI:17408"/>
        <dbReference type="ChEBI" id="CHEBI:18035"/>
        <dbReference type="ChEBI" id="CHEBI:28868"/>
    </reaction>
</comment>
<keyword evidence="1" id="KW-1015">Disulfide bond</keyword>
<dbReference type="GO" id="GO:0006629">
    <property type="term" value="P:lipid metabolic process"/>
    <property type="evidence" value="ECO:0007669"/>
    <property type="project" value="InterPro"/>
</dbReference>
<comment type="catalytic activity">
    <reaction evidence="4">
        <text>a monoacylglycerol + H2O = glycerol + a fatty acid + H(+)</text>
        <dbReference type="Rhea" id="RHEA:15245"/>
        <dbReference type="ChEBI" id="CHEBI:15377"/>
        <dbReference type="ChEBI" id="CHEBI:15378"/>
        <dbReference type="ChEBI" id="CHEBI:17408"/>
        <dbReference type="ChEBI" id="CHEBI:17754"/>
        <dbReference type="ChEBI" id="CHEBI:28868"/>
    </reaction>
</comment>
<evidence type="ECO:0000259" key="6">
    <source>
        <dbReference type="Pfam" id="PF01764"/>
    </source>
</evidence>
<dbReference type="Proteomes" id="UP000886523">
    <property type="component" value="Unassembled WGS sequence"/>
</dbReference>
<feature type="transmembrane region" description="Helical" evidence="5">
    <location>
        <begin position="50"/>
        <end position="68"/>
    </location>
</feature>
<evidence type="ECO:0000256" key="1">
    <source>
        <dbReference type="ARBA" id="ARBA00023157"/>
    </source>
</evidence>
<dbReference type="InterPro" id="IPR051218">
    <property type="entry name" value="Sec_MonoDiacylglyc_Lipase"/>
</dbReference>
<gene>
    <name evidence="7" type="ORF">BS47DRAFT_1347099</name>
</gene>
<dbReference type="Pfam" id="PF01764">
    <property type="entry name" value="Lipase_3"/>
    <property type="match status" value="1"/>
</dbReference>